<dbReference type="Proteomes" id="UP000054538">
    <property type="component" value="Unassembled WGS sequence"/>
</dbReference>
<reference evidence="1 2" key="1">
    <citation type="submission" date="2014-04" db="EMBL/GenBank/DDBJ databases">
        <authorList>
            <consortium name="DOE Joint Genome Institute"/>
            <person name="Kuo A."/>
            <person name="Kohler A."/>
            <person name="Jargeat P."/>
            <person name="Nagy L.G."/>
            <person name="Floudas D."/>
            <person name="Copeland A."/>
            <person name="Barry K.W."/>
            <person name="Cichocki N."/>
            <person name="Veneault-Fourrey C."/>
            <person name="LaButti K."/>
            <person name="Lindquist E.A."/>
            <person name="Lipzen A."/>
            <person name="Lundell T."/>
            <person name="Morin E."/>
            <person name="Murat C."/>
            <person name="Sun H."/>
            <person name="Tunlid A."/>
            <person name="Henrissat B."/>
            <person name="Grigoriev I.V."/>
            <person name="Hibbett D.S."/>
            <person name="Martin F."/>
            <person name="Nordberg H.P."/>
            <person name="Cantor M.N."/>
            <person name="Hua S.X."/>
        </authorList>
    </citation>
    <scope>NUCLEOTIDE SEQUENCE [LARGE SCALE GENOMIC DNA]</scope>
    <source>
        <strain evidence="1 2">Ve08.2h10</strain>
    </source>
</reference>
<organism evidence="1 2">
    <name type="scientific">Paxillus rubicundulus Ve08.2h10</name>
    <dbReference type="NCBI Taxonomy" id="930991"/>
    <lineage>
        <taxon>Eukaryota</taxon>
        <taxon>Fungi</taxon>
        <taxon>Dikarya</taxon>
        <taxon>Basidiomycota</taxon>
        <taxon>Agaricomycotina</taxon>
        <taxon>Agaricomycetes</taxon>
        <taxon>Agaricomycetidae</taxon>
        <taxon>Boletales</taxon>
        <taxon>Paxilineae</taxon>
        <taxon>Paxillaceae</taxon>
        <taxon>Paxillus</taxon>
    </lineage>
</organism>
<dbReference type="AlphaFoldDB" id="A0A0D0E7E4"/>
<dbReference type="InParanoid" id="A0A0D0E7E4"/>
<dbReference type="EMBL" id="KN824926">
    <property type="protein sequence ID" value="KIK97649.1"/>
    <property type="molecule type" value="Genomic_DNA"/>
</dbReference>
<proteinExistence type="predicted"/>
<accession>A0A0D0E7E4</accession>
<keyword evidence="2" id="KW-1185">Reference proteome</keyword>
<evidence type="ECO:0000313" key="2">
    <source>
        <dbReference type="Proteomes" id="UP000054538"/>
    </source>
</evidence>
<sequence length="62" mass="7200">MRVWTGISSLFSFYDSRSQDSVKTAEARCLRPRISNDGRLPCTYVHGPSKLYFVRQLVDNHH</sequence>
<gene>
    <name evidence="1" type="ORF">PAXRUDRAFT_824698</name>
</gene>
<evidence type="ECO:0000313" key="1">
    <source>
        <dbReference type="EMBL" id="KIK97649.1"/>
    </source>
</evidence>
<protein>
    <submittedName>
        <fullName evidence="1">Unplaced genomic scaffold scaffold_104, whole genome shotgun sequence</fullName>
    </submittedName>
</protein>
<name>A0A0D0E7E4_9AGAM</name>
<dbReference type="HOGENOM" id="CLU_2904823_0_0_1"/>
<reference evidence="2" key="2">
    <citation type="submission" date="2015-01" db="EMBL/GenBank/DDBJ databases">
        <title>Evolutionary Origins and Diversification of the Mycorrhizal Mutualists.</title>
        <authorList>
            <consortium name="DOE Joint Genome Institute"/>
            <consortium name="Mycorrhizal Genomics Consortium"/>
            <person name="Kohler A."/>
            <person name="Kuo A."/>
            <person name="Nagy L.G."/>
            <person name="Floudas D."/>
            <person name="Copeland A."/>
            <person name="Barry K.W."/>
            <person name="Cichocki N."/>
            <person name="Veneault-Fourrey C."/>
            <person name="LaButti K."/>
            <person name="Lindquist E.A."/>
            <person name="Lipzen A."/>
            <person name="Lundell T."/>
            <person name="Morin E."/>
            <person name="Murat C."/>
            <person name="Riley R."/>
            <person name="Ohm R."/>
            <person name="Sun H."/>
            <person name="Tunlid A."/>
            <person name="Henrissat B."/>
            <person name="Grigoriev I.V."/>
            <person name="Hibbett D.S."/>
            <person name="Martin F."/>
        </authorList>
    </citation>
    <scope>NUCLEOTIDE SEQUENCE [LARGE SCALE GENOMIC DNA]</scope>
    <source>
        <strain evidence="2">Ve08.2h10</strain>
    </source>
</reference>